<feature type="region of interest" description="Disordered" evidence="1">
    <location>
        <begin position="196"/>
        <end position="232"/>
    </location>
</feature>
<name>A0ABQ4Z254_9ASTR</name>
<evidence type="ECO:0000256" key="1">
    <source>
        <dbReference type="SAM" id="MobiDB-lite"/>
    </source>
</evidence>
<evidence type="ECO:0000313" key="3">
    <source>
        <dbReference type="Proteomes" id="UP001151760"/>
    </source>
</evidence>
<keyword evidence="3" id="KW-1185">Reference proteome</keyword>
<comment type="caution">
    <text evidence="2">The sequence shown here is derived from an EMBL/GenBank/DDBJ whole genome shotgun (WGS) entry which is preliminary data.</text>
</comment>
<accession>A0ABQ4Z254</accession>
<reference evidence="2" key="2">
    <citation type="submission" date="2022-01" db="EMBL/GenBank/DDBJ databases">
        <authorList>
            <person name="Yamashiro T."/>
            <person name="Shiraishi A."/>
            <person name="Satake H."/>
            <person name="Nakayama K."/>
        </authorList>
    </citation>
    <scope>NUCLEOTIDE SEQUENCE</scope>
</reference>
<protein>
    <submittedName>
        <fullName evidence="2">Uncharacterized protein</fullName>
    </submittedName>
</protein>
<gene>
    <name evidence="2" type="ORF">Tco_0750411</name>
</gene>
<evidence type="ECO:0000313" key="2">
    <source>
        <dbReference type="EMBL" id="GJS83870.1"/>
    </source>
</evidence>
<dbReference type="Proteomes" id="UP001151760">
    <property type="component" value="Unassembled WGS sequence"/>
</dbReference>
<reference evidence="2" key="1">
    <citation type="journal article" date="2022" name="Int. J. Mol. Sci.">
        <title>Draft Genome of Tanacetum Coccineum: Genomic Comparison of Closely Related Tanacetum-Family Plants.</title>
        <authorList>
            <person name="Yamashiro T."/>
            <person name="Shiraishi A."/>
            <person name="Nakayama K."/>
            <person name="Satake H."/>
        </authorList>
    </citation>
    <scope>NUCLEOTIDE SEQUENCE</scope>
</reference>
<proteinExistence type="predicted"/>
<sequence length="678" mass="78242">MAQQQQHAADVHPDELCPPNKRYDLMDANKKVDLEHVQCSPESKILTNIIKNHPLRFSIAASSSVPWIYMAQFWNTLKEDGLKYRLRFMLDKKELTLTLDDFRKIFHLPQATANNHNSFMPPPSFSNMVPFYKQDRARDMYHNLQDDDIMKNIFNSGRHKNKVGMKIPDRMITDEMKQTEHYRMYTEVFRIDVPLTQSQPTESTHGTHRKTSAPRSSNPDKEVADSSANCHEEQEARENVALVDEHLASEEIEKMVEKQENIVGSQSQTSSVPEQQYQLYLAMKADPQLQQQDIAIWCNAKRQNPSEYEDYVSRESIIWISFSKREQAPSTSGNQEQDDDFDFWTDSYALDDDEIPTKQVSQDIMEEVSLTIDEAKLRKMADEMLRQRCTSGDEHHVKKILKRPALSLINQDLLDLKKEILAREDSFVTSTMFPAIIFKDDDSVVSNFRCSQTIRLSYAPTITFPGIEEHVSSPSSMEPIAWNYYLQEYVYCCMDSDNLTASRNGEKNYIIALALRVESCDKDSGRSELAVSGILVARVFGEMDMFKREKKRFRDLESDIELLKSAPREGLEMPKIFSDTGRMYRRSGEVCEVVEHCVSLYVVVSVLRLPYESVYSRRCVFRIDVLEELGVSILSYGVYYCVDSGGFETEQDYLVRESDVTVVQVSLFVWWSGLGTEL</sequence>
<organism evidence="2 3">
    <name type="scientific">Tanacetum coccineum</name>
    <dbReference type="NCBI Taxonomy" id="301880"/>
    <lineage>
        <taxon>Eukaryota</taxon>
        <taxon>Viridiplantae</taxon>
        <taxon>Streptophyta</taxon>
        <taxon>Embryophyta</taxon>
        <taxon>Tracheophyta</taxon>
        <taxon>Spermatophyta</taxon>
        <taxon>Magnoliopsida</taxon>
        <taxon>eudicotyledons</taxon>
        <taxon>Gunneridae</taxon>
        <taxon>Pentapetalae</taxon>
        <taxon>asterids</taxon>
        <taxon>campanulids</taxon>
        <taxon>Asterales</taxon>
        <taxon>Asteraceae</taxon>
        <taxon>Asteroideae</taxon>
        <taxon>Anthemideae</taxon>
        <taxon>Anthemidinae</taxon>
        <taxon>Tanacetum</taxon>
    </lineage>
</organism>
<dbReference type="EMBL" id="BQNB010010932">
    <property type="protein sequence ID" value="GJS83870.1"/>
    <property type="molecule type" value="Genomic_DNA"/>
</dbReference>
<feature type="compositionally biased region" description="Basic and acidic residues" evidence="1">
    <location>
        <begin position="218"/>
        <end position="232"/>
    </location>
</feature>